<keyword evidence="2" id="KW-1185">Reference proteome</keyword>
<dbReference type="Pfam" id="PF05901">
    <property type="entry name" value="Excalibur"/>
    <property type="match status" value="1"/>
</dbReference>
<accession>A0ABV5G2A8</accession>
<dbReference type="InterPro" id="IPR008613">
    <property type="entry name" value="Excalibur_Ca-bd_domain"/>
</dbReference>
<name>A0ABV5G2A8_9MICC</name>
<gene>
    <name evidence="1" type="ORF">ACFFX0_18280</name>
</gene>
<dbReference type="EMBL" id="JBHMFI010000001">
    <property type="protein sequence ID" value="MFB9073045.1"/>
    <property type="molecule type" value="Genomic_DNA"/>
</dbReference>
<protein>
    <submittedName>
        <fullName evidence="1">Excalibur calcium-binding domain-containing protein</fullName>
    </submittedName>
</protein>
<organism evidence="1 2">
    <name type="scientific">Citricoccus parietis</name>
    <dbReference type="NCBI Taxonomy" id="592307"/>
    <lineage>
        <taxon>Bacteria</taxon>
        <taxon>Bacillati</taxon>
        <taxon>Actinomycetota</taxon>
        <taxon>Actinomycetes</taxon>
        <taxon>Micrococcales</taxon>
        <taxon>Micrococcaceae</taxon>
        <taxon>Citricoccus</taxon>
    </lineage>
</organism>
<evidence type="ECO:0000313" key="2">
    <source>
        <dbReference type="Proteomes" id="UP001589575"/>
    </source>
</evidence>
<dbReference type="Proteomes" id="UP001589575">
    <property type="component" value="Unassembled WGS sequence"/>
</dbReference>
<reference evidence="1 2" key="1">
    <citation type="submission" date="2024-09" db="EMBL/GenBank/DDBJ databases">
        <authorList>
            <person name="Sun Q."/>
            <person name="Mori K."/>
        </authorList>
    </citation>
    <scope>NUCLEOTIDE SEQUENCE [LARGE SCALE GENOMIC DNA]</scope>
    <source>
        <strain evidence="1 2">CCM 7609</strain>
    </source>
</reference>
<evidence type="ECO:0000313" key="1">
    <source>
        <dbReference type="EMBL" id="MFB9073045.1"/>
    </source>
</evidence>
<comment type="caution">
    <text evidence="1">The sequence shown here is derived from an EMBL/GenBank/DDBJ whole genome shotgun (WGS) entry which is preliminary data.</text>
</comment>
<sequence>MLAPAQAGTDPQFSSCKKAKAAGYGPYVAGTDPEYRWYRDGDSDGINCE</sequence>
<dbReference type="SMART" id="SM00894">
    <property type="entry name" value="Excalibur"/>
    <property type="match status" value="1"/>
</dbReference>
<proteinExistence type="predicted"/>